<keyword evidence="6" id="KW-0862">Zinc</keyword>
<evidence type="ECO:0000256" key="6">
    <source>
        <dbReference type="PIRSR" id="PIRSR000808-3"/>
    </source>
</evidence>
<feature type="binding site" evidence="6">
    <location>
        <position position="150"/>
    </location>
    <ligand>
        <name>Zn(2+)</name>
        <dbReference type="ChEBI" id="CHEBI:29105"/>
    </ligand>
</feature>
<feature type="binding site" evidence="6">
    <location>
        <position position="47"/>
    </location>
    <ligand>
        <name>Zn(2+)</name>
        <dbReference type="ChEBI" id="CHEBI:29105"/>
    </ligand>
</feature>
<feature type="binding site" evidence="6">
    <location>
        <position position="99"/>
    </location>
    <ligand>
        <name>Zn(2+)</name>
        <dbReference type="ChEBI" id="CHEBI:29105"/>
    </ligand>
</feature>
<evidence type="ECO:0000256" key="4">
    <source>
        <dbReference type="NCBIfam" id="TIGR00209"/>
    </source>
</evidence>
<dbReference type="Proteomes" id="UP000070326">
    <property type="component" value="Unassembled WGS sequence"/>
</dbReference>
<dbReference type="eggNOG" id="COG1085">
    <property type="taxonomic scope" value="Bacteria"/>
</dbReference>
<accession>A0A135YYB6</accession>
<dbReference type="NCBIfam" id="TIGR00209">
    <property type="entry name" value="galT_1"/>
    <property type="match status" value="1"/>
</dbReference>
<dbReference type="GO" id="GO:0008108">
    <property type="term" value="F:UDP-glucose:hexose-1-phosphate uridylyltransferase activity"/>
    <property type="evidence" value="ECO:0007669"/>
    <property type="project" value="UniProtKB-UniRule"/>
</dbReference>
<proteinExistence type="predicted"/>
<evidence type="ECO:0000313" key="8">
    <source>
        <dbReference type="EMBL" id="KXI14393.1"/>
    </source>
</evidence>
<keyword evidence="3" id="KW-0119">Carbohydrate metabolism</keyword>
<dbReference type="PATRIC" id="fig|1261.5.peg.208"/>
<sequence length="316" mass="37011">MKDIRIDSMTGSLVIYSSFRNKRPHDNKKKVPEIVEKESYSKTCPFCKGNEHMCGESLYEIIVDGEWKAKSVFNKFPILDMSTDEIFGQHEVVVESDKHNANYFNMDRGDFENVLNMYKMRTSDLKEVEGIAYVNIFKNSGSNSGASLDHPHSQIISMNIIPPELEKEIRVAEDFYEEVDENLYEYIIDEEQKNKTRIIKDSKFFIAYVPYACRYSGELRIIQKTDLAISDWDDEHIEDLAYMLEGVFSKWFAYHGEISFNMLVHNYPLDRDYRPIFRNHIHIIPRKYNFGGFELSTDLFVCGVDPEELASELRFD</sequence>
<comment type="cofactor">
    <cofactor evidence="6">
        <name>Zn(2+)</name>
        <dbReference type="ChEBI" id="CHEBI:29105"/>
    </cofactor>
    <text evidence="6">Binds 1 zinc ion per subunit.</text>
</comment>
<protein>
    <recommendedName>
        <fullName evidence="4">Galactose-1-phosphate uridylyltransferase</fullName>
        <ecNumber evidence="4">2.7.7.12</ecNumber>
    </recommendedName>
</protein>
<dbReference type="SUPFAM" id="SSF54197">
    <property type="entry name" value="HIT-like"/>
    <property type="match status" value="2"/>
</dbReference>
<dbReference type="AlphaFoldDB" id="A0A135YYB6"/>
<dbReference type="InterPro" id="IPR001937">
    <property type="entry name" value="GalP_UDPtransf1"/>
</dbReference>
<dbReference type="PIRSF" id="PIRSF000808">
    <property type="entry name" value="GalT"/>
    <property type="match status" value="1"/>
</dbReference>
<keyword evidence="1 8" id="KW-0808">Transferase</keyword>
<keyword evidence="2 8" id="KW-0548">Nucleotidyltransferase</keyword>
<evidence type="ECO:0000313" key="9">
    <source>
        <dbReference type="Proteomes" id="UP000070326"/>
    </source>
</evidence>
<evidence type="ECO:0000256" key="5">
    <source>
        <dbReference type="PIRSR" id="PIRSR000808-1"/>
    </source>
</evidence>
<dbReference type="Gene3D" id="3.30.428.10">
    <property type="entry name" value="HIT-like"/>
    <property type="match status" value="2"/>
</dbReference>
<feature type="active site" description="Tele-UMP-histidine intermediate" evidence="5">
    <location>
        <position position="152"/>
    </location>
</feature>
<dbReference type="PANTHER" id="PTHR42763:SF1">
    <property type="entry name" value="UDP-GLUCOSE--HEXOSE-1-PHOSPHATE URIDYLYLTRANSFERASE"/>
    <property type="match status" value="1"/>
</dbReference>
<feature type="domain" description="Galactose-1-phosphate uridyl transferase N-terminal" evidence="7">
    <location>
        <begin position="4"/>
        <end position="162"/>
    </location>
</feature>
<evidence type="ECO:0000256" key="3">
    <source>
        <dbReference type="ARBA" id="ARBA00023277"/>
    </source>
</evidence>
<dbReference type="InterPro" id="IPR005849">
    <property type="entry name" value="GalP_Utransf_N"/>
</dbReference>
<dbReference type="PANTHER" id="PTHR42763">
    <property type="entry name" value="ADP-GLUCOSE PHOSPHORYLASE"/>
    <property type="match status" value="1"/>
</dbReference>
<dbReference type="EMBL" id="LSQZ01000008">
    <property type="protein sequence ID" value="KXI14393.1"/>
    <property type="molecule type" value="Genomic_DNA"/>
</dbReference>
<gene>
    <name evidence="8" type="ORF">HMPREF3195_00202</name>
</gene>
<dbReference type="InterPro" id="IPR053177">
    <property type="entry name" value="ADP-glucose_phosphorylase"/>
</dbReference>
<evidence type="ECO:0000256" key="2">
    <source>
        <dbReference type="ARBA" id="ARBA00022695"/>
    </source>
</evidence>
<keyword evidence="6" id="KW-0479">Metal-binding</keyword>
<dbReference type="InterPro" id="IPR036265">
    <property type="entry name" value="HIT-like_sf"/>
</dbReference>
<name>A0A135YYB6_9FIRM</name>
<feature type="binding site" evidence="6">
    <location>
        <position position="44"/>
    </location>
    <ligand>
        <name>Zn(2+)</name>
        <dbReference type="ChEBI" id="CHEBI:29105"/>
    </ligand>
</feature>
<dbReference type="GO" id="GO:0008270">
    <property type="term" value="F:zinc ion binding"/>
    <property type="evidence" value="ECO:0007669"/>
    <property type="project" value="InterPro"/>
</dbReference>
<dbReference type="EC" id="2.7.7.12" evidence="4"/>
<dbReference type="RefSeq" id="WP_021935281.1">
    <property type="nucleotide sequence ID" value="NZ_CAXUJS010000006.1"/>
</dbReference>
<dbReference type="Pfam" id="PF01087">
    <property type="entry name" value="GalP_UDP_transf"/>
    <property type="match status" value="1"/>
</dbReference>
<reference evidence="8 9" key="1">
    <citation type="submission" date="2016-02" db="EMBL/GenBank/DDBJ databases">
        <authorList>
            <person name="Wen L."/>
            <person name="He K."/>
            <person name="Yang H."/>
        </authorList>
    </citation>
    <scope>NUCLEOTIDE SEQUENCE [LARGE SCALE GENOMIC DNA]</scope>
    <source>
        <strain evidence="8 9">MJR8628A</strain>
    </source>
</reference>
<comment type="caution">
    <text evidence="8">The sequence shown here is derived from an EMBL/GenBank/DDBJ whole genome shotgun (WGS) entry which is preliminary data.</text>
</comment>
<dbReference type="GO" id="GO:0006012">
    <property type="term" value="P:galactose metabolic process"/>
    <property type="evidence" value="ECO:0007669"/>
    <property type="project" value="UniProtKB-UniRule"/>
</dbReference>
<evidence type="ECO:0000259" key="7">
    <source>
        <dbReference type="Pfam" id="PF01087"/>
    </source>
</evidence>
<dbReference type="STRING" id="1261.HMPREF3195_00202"/>
<organism evidence="8 9">
    <name type="scientific">Peptostreptococcus anaerobius</name>
    <dbReference type="NCBI Taxonomy" id="1261"/>
    <lineage>
        <taxon>Bacteria</taxon>
        <taxon>Bacillati</taxon>
        <taxon>Bacillota</taxon>
        <taxon>Clostridia</taxon>
        <taxon>Peptostreptococcales</taxon>
        <taxon>Peptostreptococcaceae</taxon>
        <taxon>Peptostreptococcus</taxon>
    </lineage>
</organism>
<evidence type="ECO:0000256" key="1">
    <source>
        <dbReference type="ARBA" id="ARBA00022679"/>
    </source>
</evidence>